<evidence type="ECO:0000313" key="1">
    <source>
        <dbReference type="EMBL" id="KAK8474297.1"/>
    </source>
</evidence>
<sequence length="69" mass="7657">MERSELPLPASLPYSYCHTGLVNLLACLLSKPAHRLFTLRLRLPIRGMTGKRKKGRANDAVGIDYSFAA</sequence>
<accession>A0ABR1Z6V0</accession>
<keyword evidence="3" id="KW-1185">Reference proteome</keyword>
<organism evidence="1 3">
    <name type="scientific">Hibiscus sabdariffa</name>
    <name type="common">roselle</name>
    <dbReference type="NCBI Taxonomy" id="183260"/>
    <lineage>
        <taxon>Eukaryota</taxon>
        <taxon>Viridiplantae</taxon>
        <taxon>Streptophyta</taxon>
        <taxon>Embryophyta</taxon>
        <taxon>Tracheophyta</taxon>
        <taxon>Spermatophyta</taxon>
        <taxon>Magnoliopsida</taxon>
        <taxon>eudicotyledons</taxon>
        <taxon>Gunneridae</taxon>
        <taxon>Pentapetalae</taxon>
        <taxon>rosids</taxon>
        <taxon>malvids</taxon>
        <taxon>Malvales</taxon>
        <taxon>Malvaceae</taxon>
        <taxon>Malvoideae</taxon>
        <taxon>Hibiscus</taxon>
    </lineage>
</organism>
<comment type="caution">
    <text evidence="1">The sequence shown here is derived from an EMBL/GenBank/DDBJ whole genome shotgun (WGS) entry which is preliminary data.</text>
</comment>
<dbReference type="EMBL" id="JBBPBM010000239">
    <property type="protein sequence ID" value="KAK8499269.1"/>
    <property type="molecule type" value="Genomic_DNA"/>
</dbReference>
<proteinExistence type="predicted"/>
<gene>
    <name evidence="1" type="ORF">V6N12_067183</name>
    <name evidence="2" type="ORF">V6N12_076119</name>
</gene>
<dbReference type="EMBL" id="JBBPBM010002856">
    <property type="protein sequence ID" value="KAK8474297.1"/>
    <property type="molecule type" value="Genomic_DNA"/>
</dbReference>
<dbReference type="Proteomes" id="UP001472677">
    <property type="component" value="Unassembled WGS sequence"/>
</dbReference>
<evidence type="ECO:0000313" key="2">
    <source>
        <dbReference type="EMBL" id="KAK8499269.1"/>
    </source>
</evidence>
<reference evidence="1 3" key="1">
    <citation type="journal article" date="2024" name="G3 (Bethesda)">
        <title>Genome assembly of Hibiscus sabdariffa L. provides insights into metabolisms of medicinal natural products.</title>
        <authorList>
            <person name="Kim T."/>
        </authorList>
    </citation>
    <scope>NUCLEOTIDE SEQUENCE [LARGE SCALE GENOMIC DNA]</scope>
    <source>
        <strain evidence="1">TK-2024</strain>
        <tissue evidence="1">Old leaves</tissue>
    </source>
</reference>
<evidence type="ECO:0000313" key="3">
    <source>
        <dbReference type="Proteomes" id="UP001472677"/>
    </source>
</evidence>
<protein>
    <submittedName>
        <fullName evidence="1">Uncharacterized protein</fullName>
    </submittedName>
</protein>
<name>A0ABR1Z6V0_9ROSI</name>